<evidence type="ECO:0000256" key="6">
    <source>
        <dbReference type="ARBA" id="ARBA00022705"/>
    </source>
</evidence>
<evidence type="ECO:0000256" key="16">
    <source>
        <dbReference type="ARBA" id="ARBA00041666"/>
    </source>
</evidence>
<dbReference type="Gene3D" id="3.30.470.30">
    <property type="entry name" value="DNA ligase/mRNA capping enzyme"/>
    <property type="match status" value="1"/>
</dbReference>
<dbReference type="AlphaFoldDB" id="A0A899G045"/>
<evidence type="ECO:0000256" key="4">
    <source>
        <dbReference type="ARBA" id="ARBA00022598"/>
    </source>
</evidence>
<dbReference type="PANTHER" id="PTHR45674">
    <property type="entry name" value="DNA LIGASE 1/3 FAMILY MEMBER"/>
    <property type="match status" value="1"/>
</dbReference>
<evidence type="ECO:0000256" key="19">
    <source>
        <dbReference type="SAM" id="Phobius"/>
    </source>
</evidence>
<feature type="compositionally biased region" description="Polar residues" evidence="18">
    <location>
        <begin position="209"/>
        <end position="223"/>
    </location>
</feature>
<accession>A0A899G045</accession>
<reference evidence="21" key="1">
    <citation type="submission" date="2020-06" db="EMBL/GenBank/DDBJ databases">
        <title>Genomes of multiple members of Pneumocystis genus reveal paths to human pathogen Pneumocystis jirovecii.</title>
        <authorList>
            <person name="Cisse O.H."/>
            <person name="Ma L."/>
            <person name="Dekker J."/>
            <person name="Khil P."/>
            <person name="Jo J."/>
            <person name="Brenchley J."/>
            <person name="Blair R."/>
            <person name="Pahar B."/>
            <person name="Chabe M."/>
            <person name="Van Rompay K.A."/>
            <person name="Keesler R."/>
            <person name="Sukura A."/>
            <person name="Hirsch V."/>
            <person name="Kutty G."/>
            <person name="Liu Y."/>
            <person name="Peng L."/>
            <person name="Chen J."/>
            <person name="Song J."/>
            <person name="Weissenbacher-Lang C."/>
            <person name="Xu J."/>
            <person name="Upham N.S."/>
            <person name="Stajich J.E."/>
            <person name="Cuomo C.A."/>
            <person name="Cushion M.T."/>
            <person name="Kovacs J.A."/>
        </authorList>
    </citation>
    <scope>NUCLEOTIDE SEQUENCE</scope>
    <source>
        <strain evidence="21">2A</strain>
    </source>
</reference>
<dbReference type="GO" id="GO:0005524">
    <property type="term" value="F:ATP binding"/>
    <property type="evidence" value="ECO:0007669"/>
    <property type="project" value="UniProtKB-KW"/>
</dbReference>
<name>A0A899G045_9ASCO</name>
<evidence type="ECO:0000256" key="8">
    <source>
        <dbReference type="ARBA" id="ARBA00022763"/>
    </source>
</evidence>
<evidence type="ECO:0000256" key="5">
    <source>
        <dbReference type="ARBA" id="ARBA00022618"/>
    </source>
</evidence>
<feature type="transmembrane region" description="Helical" evidence="19">
    <location>
        <begin position="973"/>
        <end position="995"/>
    </location>
</feature>
<feature type="transmembrane region" description="Helical" evidence="19">
    <location>
        <begin position="882"/>
        <end position="901"/>
    </location>
</feature>
<dbReference type="EMBL" id="CP054541">
    <property type="protein sequence ID" value="QSL66183.1"/>
    <property type="molecule type" value="Genomic_DNA"/>
</dbReference>
<dbReference type="GO" id="GO:0005634">
    <property type="term" value="C:nucleus"/>
    <property type="evidence" value="ECO:0007669"/>
    <property type="project" value="TreeGrafter"/>
</dbReference>
<dbReference type="InterPro" id="IPR022057">
    <property type="entry name" value="Chs7"/>
</dbReference>
<dbReference type="SUPFAM" id="SSF117018">
    <property type="entry name" value="ATP-dependent DNA ligase DNA-binding domain"/>
    <property type="match status" value="1"/>
</dbReference>
<dbReference type="InterPro" id="IPR012340">
    <property type="entry name" value="NA-bd_OB-fold"/>
</dbReference>
<dbReference type="OrthoDB" id="206088at2759"/>
<dbReference type="PROSITE" id="PS50160">
    <property type="entry name" value="DNA_LIGASE_A3"/>
    <property type="match status" value="1"/>
</dbReference>
<dbReference type="InterPro" id="IPR004203">
    <property type="entry name" value="Cyt_c_oxidase_su4_fam"/>
</dbReference>
<evidence type="ECO:0000259" key="20">
    <source>
        <dbReference type="PROSITE" id="PS50160"/>
    </source>
</evidence>
<dbReference type="InterPro" id="IPR012310">
    <property type="entry name" value="DNA_ligase_ATP-dep_cent"/>
</dbReference>
<dbReference type="InterPro" id="IPR036599">
    <property type="entry name" value="DNA_ligase_N_sf"/>
</dbReference>
<dbReference type="GO" id="GO:0071897">
    <property type="term" value="P:DNA biosynthetic process"/>
    <property type="evidence" value="ECO:0007669"/>
    <property type="project" value="InterPro"/>
</dbReference>
<protein>
    <recommendedName>
        <fullName evidence="15">DNA ligase 1</fullName>
        <ecNumber evidence="3">6.5.1.1</ecNumber>
    </recommendedName>
    <alternativeName>
        <fullName evidence="16">DNA ligase I</fullName>
    </alternativeName>
</protein>
<dbReference type="Pfam" id="PF04675">
    <property type="entry name" value="DNA_ligase_A_N"/>
    <property type="match status" value="1"/>
</dbReference>
<evidence type="ECO:0000256" key="10">
    <source>
        <dbReference type="ARBA" id="ARBA00023128"/>
    </source>
</evidence>
<dbReference type="GO" id="GO:0045277">
    <property type="term" value="C:respiratory chain complex IV"/>
    <property type="evidence" value="ECO:0007669"/>
    <property type="project" value="InterPro"/>
</dbReference>
<keyword evidence="7" id="KW-0547">Nucleotide-binding</keyword>
<evidence type="ECO:0000256" key="18">
    <source>
        <dbReference type="SAM" id="MobiDB-lite"/>
    </source>
</evidence>
<dbReference type="Gene3D" id="3.30.1490.70">
    <property type="match status" value="1"/>
</dbReference>
<dbReference type="InterPro" id="IPR036639">
    <property type="entry name" value="Cyt_c_oxidase_su4_sf"/>
</dbReference>
<dbReference type="Pfam" id="PF12271">
    <property type="entry name" value="Chs7"/>
    <property type="match status" value="1"/>
</dbReference>
<comment type="subcellular location">
    <subcellularLocation>
        <location evidence="1">Mitochondrion</location>
    </subcellularLocation>
</comment>
<dbReference type="Gene3D" id="2.40.50.140">
    <property type="entry name" value="Nucleic acid-binding proteins"/>
    <property type="match status" value="1"/>
</dbReference>
<evidence type="ECO:0000256" key="11">
    <source>
        <dbReference type="ARBA" id="ARBA00023172"/>
    </source>
</evidence>
<feature type="transmembrane region" description="Helical" evidence="19">
    <location>
        <begin position="1050"/>
        <end position="1070"/>
    </location>
</feature>
<evidence type="ECO:0000256" key="9">
    <source>
        <dbReference type="ARBA" id="ARBA00022840"/>
    </source>
</evidence>
<feature type="transmembrane region" description="Helical" evidence="19">
    <location>
        <begin position="939"/>
        <end position="961"/>
    </location>
</feature>
<evidence type="ECO:0000256" key="3">
    <source>
        <dbReference type="ARBA" id="ARBA00012727"/>
    </source>
</evidence>
<dbReference type="GO" id="GO:0006281">
    <property type="term" value="P:DNA repair"/>
    <property type="evidence" value="ECO:0007669"/>
    <property type="project" value="UniProtKB-KW"/>
</dbReference>
<dbReference type="GO" id="GO:0005739">
    <property type="term" value="C:mitochondrion"/>
    <property type="evidence" value="ECO:0007669"/>
    <property type="project" value="UniProtKB-SubCell"/>
</dbReference>
<keyword evidence="4" id="KW-0436">Ligase</keyword>
<feature type="transmembrane region" description="Helical" evidence="19">
    <location>
        <begin position="913"/>
        <end position="933"/>
    </location>
</feature>
<dbReference type="Gene3D" id="1.10.442.10">
    <property type="entry name" value="Cytochrome c oxidase subunit IV"/>
    <property type="match status" value="1"/>
</dbReference>
<dbReference type="GO" id="GO:0006123">
    <property type="term" value="P:mitochondrial electron transport, cytochrome c to oxygen"/>
    <property type="evidence" value="ECO:0007669"/>
    <property type="project" value="InterPro"/>
</dbReference>
<keyword evidence="6" id="KW-0235">DNA replication</keyword>
<dbReference type="EC" id="6.5.1.1" evidence="3"/>
<organism evidence="21 22">
    <name type="scientific">Pneumocystis wakefieldiae</name>
    <dbReference type="NCBI Taxonomy" id="38082"/>
    <lineage>
        <taxon>Eukaryota</taxon>
        <taxon>Fungi</taxon>
        <taxon>Dikarya</taxon>
        <taxon>Ascomycota</taxon>
        <taxon>Taphrinomycotina</taxon>
        <taxon>Pneumocystomycetes</taxon>
        <taxon>Pneumocystaceae</taxon>
        <taxon>Pneumocystis</taxon>
    </lineage>
</organism>
<dbReference type="Gene3D" id="1.10.3260.10">
    <property type="entry name" value="DNA ligase, ATP-dependent, N-terminal domain"/>
    <property type="match status" value="1"/>
</dbReference>
<dbReference type="GO" id="GO:0003910">
    <property type="term" value="F:DNA ligase (ATP) activity"/>
    <property type="evidence" value="ECO:0007669"/>
    <property type="project" value="UniProtKB-EC"/>
</dbReference>
<feature type="transmembrane region" description="Helical" evidence="19">
    <location>
        <begin position="1082"/>
        <end position="1100"/>
    </location>
</feature>
<keyword evidence="19" id="KW-0812">Transmembrane</keyword>
<dbReference type="GO" id="GO:0051301">
    <property type="term" value="P:cell division"/>
    <property type="evidence" value="ECO:0007669"/>
    <property type="project" value="UniProtKB-KW"/>
</dbReference>
<dbReference type="GO" id="GO:1903461">
    <property type="term" value="P:Okazaki fragment processing involved in mitotic DNA replication"/>
    <property type="evidence" value="ECO:0007669"/>
    <property type="project" value="TreeGrafter"/>
</dbReference>
<feature type="transmembrane region" description="Helical" evidence="19">
    <location>
        <begin position="1015"/>
        <end position="1038"/>
    </location>
</feature>
<dbReference type="SUPFAM" id="SSF56091">
    <property type="entry name" value="DNA ligase/mRNA capping enzyme, catalytic domain"/>
    <property type="match status" value="1"/>
</dbReference>
<evidence type="ECO:0000313" key="22">
    <source>
        <dbReference type="Proteomes" id="UP000663699"/>
    </source>
</evidence>
<feature type="transmembrane region" description="Helical" evidence="19">
    <location>
        <begin position="76"/>
        <end position="98"/>
    </location>
</feature>
<keyword evidence="22" id="KW-1185">Reference proteome</keyword>
<dbReference type="FunFam" id="3.30.470.30:FF:000016">
    <property type="entry name" value="DNA ligase"/>
    <property type="match status" value="1"/>
</dbReference>
<dbReference type="InterPro" id="IPR050191">
    <property type="entry name" value="ATP-dep_DNA_ligase"/>
</dbReference>
<dbReference type="GO" id="GO:0006310">
    <property type="term" value="P:DNA recombination"/>
    <property type="evidence" value="ECO:0007669"/>
    <property type="project" value="UniProtKB-KW"/>
</dbReference>
<dbReference type="PANTHER" id="PTHR45674:SF4">
    <property type="entry name" value="DNA LIGASE 1"/>
    <property type="match status" value="1"/>
</dbReference>
<evidence type="ECO:0000313" key="21">
    <source>
        <dbReference type="EMBL" id="QSL66183.1"/>
    </source>
</evidence>
<dbReference type="GO" id="GO:0003677">
    <property type="term" value="F:DNA binding"/>
    <property type="evidence" value="ECO:0007669"/>
    <property type="project" value="InterPro"/>
</dbReference>
<feature type="transmembrane region" description="Helical" evidence="19">
    <location>
        <begin position="43"/>
        <end position="61"/>
    </location>
</feature>
<keyword evidence="12" id="KW-0234">DNA repair</keyword>
<dbReference type="Pfam" id="PF04679">
    <property type="entry name" value="DNA_ligase_A_C"/>
    <property type="match status" value="1"/>
</dbReference>
<dbReference type="CDD" id="cd00922">
    <property type="entry name" value="Cyt_c_Oxidase_IV"/>
    <property type="match status" value="1"/>
</dbReference>
<evidence type="ECO:0000256" key="15">
    <source>
        <dbReference type="ARBA" id="ARBA00041131"/>
    </source>
</evidence>
<dbReference type="NCBIfam" id="TIGR00574">
    <property type="entry name" value="dnl1"/>
    <property type="match status" value="1"/>
</dbReference>
<evidence type="ECO:0000256" key="12">
    <source>
        <dbReference type="ARBA" id="ARBA00023204"/>
    </source>
</evidence>
<evidence type="ECO:0000256" key="1">
    <source>
        <dbReference type="ARBA" id="ARBA00004173"/>
    </source>
</evidence>
<dbReference type="InterPro" id="IPR000977">
    <property type="entry name" value="DNA_ligase_ATP-dep"/>
</dbReference>
<keyword evidence="5" id="KW-0132">Cell division</keyword>
<evidence type="ECO:0000256" key="7">
    <source>
        <dbReference type="ARBA" id="ARBA00022741"/>
    </source>
</evidence>
<dbReference type="InterPro" id="IPR012309">
    <property type="entry name" value="DNA_ligase_ATP-dep_C"/>
</dbReference>
<dbReference type="Pfam" id="PF02936">
    <property type="entry name" value="COX4"/>
    <property type="match status" value="1"/>
</dbReference>
<keyword evidence="19" id="KW-1133">Transmembrane helix</keyword>
<dbReference type="CDD" id="cd07900">
    <property type="entry name" value="Adenylation_DNA_ligase_I_Euk"/>
    <property type="match status" value="1"/>
</dbReference>
<evidence type="ECO:0000256" key="2">
    <source>
        <dbReference type="ARBA" id="ARBA00007572"/>
    </source>
</evidence>
<keyword evidence="10" id="KW-0496">Mitochondrion</keyword>
<dbReference type="CDD" id="cd07969">
    <property type="entry name" value="OBF_DNA_ligase_I"/>
    <property type="match status" value="1"/>
</dbReference>
<feature type="domain" description="ATP-dependent DNA ligase family profile" evidence="20">
    <location>
        <begin position="596"/>
        <end position="730"/>
    </location>
</feature>
<proteinExistence type="inferred from homology"/>
<evidence type="ECO:0000256" key="13">
    <source>
        <dbReference type="ARBA" id="ARBA00023306"/>
    </source>
</evidence>
<dbReference type="InterPro" id="IPR012308">
    <property type="entry name" value="DNA_ligase_ATP-dep_N"/>
</dbReference>
<feature type="region of interest" description="Disordered" evidence="18">
    <location>
        <begin position="200"/>
        <end position="225"/>
    </location>
</feature>
<dbReference type="FunFam" id="2.40.50.140:FF:000062">
    <property type="entry name" value="DNA ligase"/>
    <property type="match status" value="1"/>
</dbReference>
<keyword evidence="8" id="KW-0227">DNA damage</keyword>
<dbReference type="Proteomes" id="UP000663699">
    <property type="component" value="Chromosome 10"/>
</dbReference>
<dbReference type="SUPFAM" id="SSF81406">
    <property type="entry name" value="Mitochondrial cytochrome c oxidase subunit IV"/>
    <property type="match status" value="1"/>
</dbReference>
<feature type="transmembrane region" description="Helical" evidence="19">
    <location>
        <begin position="140"/>
        <end position="160"/>
    </location>
</feature>
<keyword evidence="19" id="KW-0472">Membrane</keyword>
<dbReference type="Pfam" id="PF01068">
    <property type="entry name" value="DNA_ligase_A_M"/>
    <property type="match status" value="1"/>
</dbReference>
<gene>
    <name evidence="21" type="ORF">MERGE_000558</name>
</gene>
<keyword evidence="9" id="KW-0067">ATP-binding</keyword>
<keyword evidence="11" id="KW-0233">DNA recombination</keyword>
<evidence type="ECO:0000256" key="17">
    <source>
        <dbReference type="RuleBase" id="RU004196"/>
    </source>
</evidence>
<comment type="catalytic activity">
    <reaction evidence="14">
        <text>ATP + (deoxyribonucleotide)n-3'-hydroxyl + 5'-phospho-(deoxyribonucleotide)m = (deoxyribonucleotide)n+m + AMP + diphosphate.</text>
        <dbReference type="EC" id="6.5.1.1"/>
    </reaction>
</comment>
<dbReference type="SUPFAM" id="SSF50249">
    <property type="entry name" value="Nucleic acid-binding proteins"/>
    <property type="match status" value="1"/>
</dbReference>
<sequence length="1131" mass="128165">MSPDEKKDIQCQLKERQRGPWHDLTKEEKKAGMSIFLRQKTEWVMIRLMLTHSYFIAFGPYGSRSTLHPPGFFKRVFLGTLGMLAISTILFVAVRSFAAPPPHTMTKEWQEASNELLKKQNIEPITGVGSKGYKGKGMQLMYIFSHLFSGFISLYFKTWFICFAPRLLEGLTGVENSGRRDGSKDENGSSVKKRKIFEELSGNKENKQDSQSIVPNDSGSSPVSCALEDGDLEKSEFNPLLSENQRNSPHKEPILYSFLCKTFEKIEGTSKRLDILSYSTDFLLSVLKKSPESLLECISSDYEGLELGIGESLLIKAIGESMGRNIAKIKEDYKKYGDLGLVAMNSRNNQPTMFKFSVLTVPNVFKSLKEIATTSGKDSQVKKLGIIKKLLSSANGNETKFIIRSLEGKLRIRLAEKTVLISLAHAVKKMELERDNSIVTPSCLMNAENIIKQVFSQVPSYNIIVPALLTHGIQDLSKYCKLTSGIPLKPMLAKPTKTISEVLDRFENHSFTCEYKYDGERTQIHLTNNGEIKVFSRNSENISDKYPDIIEIIPKVIKDGIVSFVLDCESVAWDRAKKMIQPFQILSTRKKIEVNVESIKVNICIFAFDILYLNGEPLIFKPLNERRDILLQSFKPLEGIFSFVQFNDTKSLEDIQMFLEKSIQDGCEGLMIKMLDGEESAYEPSKRSRNWLKDYMSNIGDSLDLVVLGGFYGRGKRTNTYGAYLLGCYEPDKGVYESICKLGTGFSDEILESHASFFNNHILEHKKSYYHHNAKGEQPDVWFEPVAVWEVLAADLSISPKYLAAVGMVDVSKGISLRFPRYIRAREDKTPEQATTSQQVAEIIKISTLPVCNLFYGKLEPYCALKGVRNRSTSYVTNPGDIAFAILAALVALWLVIRSQSKFAAVGRREMQILILIYFFISVLQVFTIGGFITNIKLLAYFTAVHIGLIAAFFWVLLVNAIIGYQLFEDGTFFSVLITLIPSLLLFLSSGYIVLDSMLAWTKSFIKSTRMFQNYGMYILYFLWSLLCIIGYFILEFILVFKILEEWKPLLLLSGSLILFIIGQIFNFIISKYICQGTQGKIDGSFIGTFFVLLSVVLLYKFWDSITEDDWDEPIFQENQMTSTPKFDFSP</sequence>
<evidence type="ECO:0000256" key="14">
    <source>
        <dbReference type="ARBA" id="ARBA00034003"/>
    </source>
</evidence>
<comment type="similarity">
    <text evidence="2 17">Belongs to the ATP-dependent DNA ligase family.</text>
</comment>
<keyword evidence="13" id="KW-0131">Cell cycle</keyword>